<name>A0A9Q1H6F3_HOLLE</name>
<dbReference type="EMBL" id="JAIZAY010000010">
    <property type="protein sequence ID" value="KAJ8034155.1"/>
    <property type="molecule type" value="Genomic_DNA"/>
</dbReference>
<protein>
    <submittedName>
        <fullName evidence="1">Uncharacterized protein</fullName>
    </submittedName>
</protein>
<organism evidence="1 2">
    <name type="scientific">Holothuria leucospilota</name>
    <name type="common">Black long sea cucumber</name>
    <name type="synonym">Mertensiothuria leucospilota</name>
    <dbReference type="NCBI Taxonomy" id="206669"/>
    <lineage>
        <taxon>Eukaryota</taxon>
        <taxon>Metazoa</taxon>
        <taxon>Echinodermata</taxon>
        <taxon>Eleutherozoa</taxon>
        <taxon>Echinozoa</taxon>
        <taxon>Holothuroidea</taxon>
        <taxon>Aspidochirotacea</taxon>
        <taxon>Aspidochirotida</taxon>
        <taxon>Holothuriidae</taxon>
        <taxon>Holothuria</taxon>
    </lineage>
</organism>
<accession>A0A9Q1H6F3</accession>
<dbReference type="Proteomes" id="UP001152320">
    <property type="component" value="Chromosome 10"/>
</dbReference>
<proteinExistence type="predicted"/>
<comment type="caution">
    <text evidence="1">The sequence shown here is derived from an EMBL/GenBank/DDBJ whole genome shotgun (WGS) entry which is preliminary data.</text>
</comment>
<gene>
    <name evidence="1" type="ORF">HOLleu_20876</name>
</gene>
<sequence>MPHSLSLYPQKLNLVVEVIQRLAVIKLHPERVKFEAMGENQVLRDCKPTLSESIKGSLHNVPTAQSYCFKCHPLLQDTVRDII</sequence>
<dbReference type="AlphaFoldDB" id="A0A9Q1H6F3"/>
<evidence type="ECO:0000313" key="1">
    <source>
        <dbReference type="EMBL" id="KAJ8034155.1"/>
    </source>
</evidence>
<evidence type="ECO:0000313" key="2">
    <source>
        <dbReference type="Proteomes" id="UP001152320"/>
    </source>
</evidence>
<reference evidence="1" key="1">
    <citation type="submission" date="2021-10" db="EMBL/GenBank/DDBJ databases">
        <title>Tropical sea cucumber genome reveals ecological adaptation and Cuvierian tubules defense mechanism.</title>
        <authorList>
            <person name="Chen T."/>
        </authorList>
    </citation>
    <scope>NUCLEOTIDE SEQUENCE</scope>
    <source>
        <strain evidence="1">Nanhai2018</strain>
        <tissue evidence="1">Muscle</tissue>
    </source>
</reference>
<keyword evidence="2" id="KW-1185">Reference proteome</keyword>